<name>L9VER1_9EURY</name>
<gene>
    <name evidence="1" type="ORF">C496_23221</name>
</gene>
<reference evidence="1 2" key="1">
    <citation type="journal article" date="2014" name="PLoS Genet.">
        <title>Phylogenetically driven sequencing of extremely halophilic archaea reveals strategies for static and dynamic osmo-response.</title>
        <authorList>
            <person name="Becker E.A."/>
            <person name="Seitzer P.M."/>
            <person name="Tritt A."/>
            <person name="Larsen D."/>
            <person name="Krusor M."/>
            <person name="Yao A.I."/>
            <person name="Wu D."/>
            <person name="Madern D."/>
            <person name="Eisen J.A."/>
            <person name="Darling A.E."/>
            <person name="Facciotti M.T."/>
        </authorList>
    </citation>
    <scope>NUCLEOTIDE SEQUENCE [LARGE SCALE GENOMIC DNA]</scope>
    <source>
        <strain evidence="1 2">GA33</strain>
    </source>
</reference>
<evidence type="ECO:0000313" key="1">
    <source>
        <dbReference type="EMBL" id="ELY35539.1"/>
    </source>
</evidence>
<dbReference type="AlphaFoldDB" id="L9VER1"/>
<dbReference type="EMBL" id="AOHW01000056">
    <property type="protein sequence ID" value="ELY35539.1"/>
    <property type="molecule type" value="Genomic_DNA"/>
</dbReference>
<sequence>MLADEILVYLDRPSIRGDDSFSAAVTLRIDRTLLSRVYDSTREITLAVVELCHEFRDRVASFEVLTTSSSMRRSTS</sequence>
<keyword evidence="2" id="KW-1185">Reference proteome</keyword>
<proteinExistence type="predicted"/>
<protein>
    <submittedName>
        <fullName evidence="1">Uncharacterized protein</fullName>
    </submittedName>
</protein>
<comment type="caution">
    <text evidence="1">The sequence shown here is derived from an EMBL/GenBank/DDBJ whole genome shotgun (WGS) entry which is preliminary data.</text>
</comment>
<dbReference type="Proteomes" id="UP000011599">
    <property type="component" value="Unassembled WGS sequence"/>
</dbReference>
<organism evidence="1 2">
    <name type="scientific">Natronorubrum tibetense GA33</name>
    <dbReference type="NCBI Taxonomy" id="1114856"/>
    <lineage>
        <taxon>Archaea</taxon>
        <taxon>Methanobacteriati</taxon>
        <taxon>Methanobacteriota</taxon>
        <taxon>Stenosarchaea group</taxon>
        <taxon>Halobacteria</taxon>
        <taxon>Halobacteriales</taxon>
        <taxon>Natrialbaceae</taxon>
        <taxon>Natronorubrum</taxon>
    </lineage>
</organism>
<accession>L9VER1</accession>
<evidence type="ECO:0000313" key="2">
    <source>
        <dbReference type="Proteomes" id="UP000011599"/>
    </source>
</evidence>
<dbReference type="eggNOG" id="ENOG502N65U">
    <property type="taxonomic scope" value="Archaea"/>
</dbReference>